<evidence type="ECO:0000313" key="2">
    <source>
        <dbReference type="EMBL" id="MCA1856749.1"/>
    </source>
</evidence>
<gene>
    <name evidence="2" type="ORF">LE190_12545</name>
</gene>
<protein>
    <recommendedName>
        <fullName evidence="1">Alpha-L-glutamate ligase-related protein ATP-grasp domain-containing protein</fullName>
    </recommendedName>
</protein>
<sequence>MKLSRVINVLSEYTRAQLYAVSSIKKPADLHLLWGPLHARTKWGIGAKNFSLYSLADVPRATWDKYLVNEPLKTRYARITTLEARKLADDKVLFHDHCRAHGVATAPILALVTPGERAGTAIPHVYSPAAMARLFVPGRYFLKPSDGSHGKGNFSLCVDADGLHWSGRHGTYEDFFSYCAEILQRTSALIVQPCLMNHQAIRDITHARGLSTIRVVTFRKGDAIDVAAACLRIVVGDSEVDNFSHGESGNLVSAIDVESGRLITAIGSRSRRWPRMVDVPHHPASKARILDVRMPHWDEVIALVRKAHGTIGGLHTVGWDVAITTEGPLIVEANWRYDVDILQVAYKKGFREVIDGYIAT</sequence>
<evidence type="ECO:0000313" key="3">
    <source>
        <dbReference type="Proteomes" id="UP001198602"/>
    </source>
</evidence>
<reference evidence="2 3" key="1">
    <citation type="submission" date="2021-07" db="EMBL/GenBank/DDBJ databases">
        <title>Characterization of Violacein-producing bacteria and related species.</title>
        <authorList>
            <person name="Wilson H.S."/>
            <person name="De Leon M.E."/>
        </authorList>
    </citation>
    <scope>NUCLEOTIDE SEQUENCE [LARGE SCALE GENOMIC DNA]</scope>
    <source>
        <strain evidence="2 3">HSC-2F05</strain>
    </source>
</reference>
<proteinExistence type="predicted"/>
<evidence type="ECO:0000259" key="1">
    <source>
        <dbReference type="Pfam" id="PF14397"/>
    </source>
</evidence>
<dbReference type="EMBL" id="JAHYBX010000004">
    <property type="protein sequence ID" value="MCA1856749.1"/>
    <property type="molecule type" value="Genomic_DNA"/>
</dbReference>
<dbReference type="Proteomes" id="UP001198602">
    <property type="component" value="Unassembled WGS sequence"/>
</dbReference>
<comment type="caution">
    <text evidence="2">The sequence shown here is derived from an EMBL/GenBank/DDBJ whole genome shotgun (WGS) entry which is preliminary data.</text>
</comment>
<name>A0ABS7YES5_9BURK</name>
<dbReference type="RefSeq" id="WP_225239019.1">
    <property type="nucleotide sequence ID" value="NZ_JAHYBX010000004.1"/>
</dbReference>
<dbReference type="SUPFAM" id="SSF56059">
    <property type="entry name" value="Glutathione synthetase ATP-binding domain-like"/>
    <property type="match status" value="1"/>
</dbReference>
<keyword evidence="3" id="KW-1185">Reference proteome</keyword>
<organism evidence="2 3">
    <name type="scientific">Massilia hydrophila</name>
    <dbReference type="NCBI Taxonomy" id="3044279"/>
    <lineage>
        <taxon>Bacteria</taxon>
        <taxon>Pseudomonadati</taxon>
        <taxon>Pseudomonadota</taxon>
        <taxon>Betaproteobacteria</taxon>
        <taxon>Burkholderiales</taxon>
        <taxon>Oxalobacteraceae</taxon>
        <taxon>Telluria group</taxon>
        <taxon>Massilia</taxon>
    </lineage>
</organism>
<dbReference type="Pfam" id="PF14397">
    <property type="entry name" value="ATPgrasp_ST"/>
    <property type="match status" value="1"/>
</dbReference>
<dbReference type="InterPro" id="IPR039523">
    <property type="entry name" value="RimK-rel_E_lig_ATP-grasp"/>
</dbReference>
<feature type="domain" description="Alpha-L-glutamate ligase-related protein ATP-grasp" evidence="1">
    <location>
        <begin position="83"/>
        <end position="353"/>
    </location>
</feature>
<accession>A0ABS7YES5</accession>